<dbReference type="InterPro" id="IPR043998">
    <property type="entry name" value="Put_Metallopep"/>
</dbReference>
<gene>
    <name evidence="2" type="ORF">C7440_1049</name>
</gene>
<evidence type="ECO:0000259" key="1">
    <source>
        <dbReference type="Pfam" id="PF18894"/>
    </source>
</evidence>
<evidence type="ECO:0000313" key="2">
    <source>
        <dbReference type="EMBL" id="PVY68638.1"/>
    </source>
</evidence>
<dbReference type="RefSeq" id="WP_165832450.1">
    <property type="nucleotide sequence ID" value="NZ_JACCEX010000001.1"/>
</dbReference>
<reference evidence="2 3" key="1">
    <citation type="submission" date="2018-04" db="EMBL/GenBank/DDBJ databases">
        <title>Genomic Encyclopedia of Type Strains, Phase IV (KMG-IV): sequencing the most valuable type-strain genomes for metagenomic binning, comparative biology and taxonomic classification.</title>
        <authorList>
            <person name="Goeker M."/>
        </authorList>
    </citation>
    <scope>NUCLEOTIDE SEQUENCE [LARGE SCALE GENOMIC DNA]</scope>
    <source>
        <strain evidence="2 3">DSM 10065</strain>
    </source>
</reference>
<feature type="domain" description="Putative phage metallopeptidase" evidence="1">
    <location>
        <begin position="41"/>
        <end position="194"/>
    </location>
</feature>
<keyword evidence="3" id="KW-1185">Reference proteome</keyword>
<evidence type="ECO:0000313" key="3">
    <source>
        <dbReference type="Proteomes" id="UP000246145"/>
    </source>
</evidence>
<proteinExistence type="predicted"/>
<dbReference type="EMBL" id="QEKO01000001">
    <property type="protein sequence ID" value="PVY68638.1"/>
    <property type="molecule type" value="Genomic_DNA"/>
</dbReference>
<sequence>MSKRQSEPEISRPVPPASLLPGSEDLLIYTHLVPAPEVGAWVQDTILSTDGPLHNPDHAHLLDADLCFLWASSAFAKQARTVVGQAEQVMFRAGGWQKARQEQQMREWFGYVPSFIITLAADYCAQCSDAEFCALVEHELYHIAHALDEFGAPKFDKEGNPRLMLRGHDVEEFIGVVKRYGASKEVSRMVEAAKHSPEVGNINIARACGTCLLRAA</sequence>
<name>A0A2U1CRW4_9BURK</name>
<comment type="caution">
    <text evidence="2">The sequence shown here is derived from an EMBL/GenBank/DDBJ whole genome shotgun (WGS) entry which is preliminary data.</text>
</comment>
<dbReference type="Proteomes" id="UP000246145">
    <property type="component" value="Unassembled WGS sequence"/>
</dbReference>
<accession>A0A2U1CRW4</accession>
<dbReference type="AlphaFoldDB" id="A0A2U1CRW4"/>
<dbReference type="Pfam" id="PF18894">
    <property type="entry name" value="PhageMetallopep"/>
    <property type="match status" value="1"/>
</dbReference>
<protein>
    <recommendedName>
        <fullName evidence="1">Putative phage metallopeptidase domain-containing protein</fullName>
    </recommendedName>
</protein>
<organism evidence="2 3">
    <name type="scientific">Pusillimonas noertemannii</name>
    <dbReference type="NCBI Taxonomy" id="305977"/>
    <lineage>
        <taxon>Bacteria</taxon>
        <taxon>Pseudomonadati</taxon>
        <taxon>Pseudomonadota</taxon>
        <taxon>Betaproteobacteria</taxon>
        <taxon>Burkholderiales</taxon>
        <taxon>Alcaligenaceae</taxon>
        <taxon>Pusillimonas</taxon>
    </lineage>
</organism>